<dbReference type="EMBL" id="MNPJ01000025">
    <property type="protein sequence ID" value="OQS53816.1"/>
    <property type="molecule type" value="Genomic_DNA"/>
</dbReference>
<dbReference type="Proteomes" id="UP000192758">
    <property type="component" value="Unassembled WGS sequence"/>
</dbReference>
<reference evidence="2 3" key="1">
    <citation type="journal article" date="2017" name="Environ. Microbiol.">
        <title>Decay of the glycolytic pathway and adaptation to intranuclear parasitism within Enterocytozoonidae microsporidia.</title>
        <authorList>
            <person name="Wiredu Boakye D."/>
            <person name="Jaroenlak P."/>
            <person name="Prachumwat A."/>
            <person name="Williams T.A."/>
            <person name="Bateman K.S."/>
            <person name="Itsathitphaisarn O."/>
            <person name="Sritunyalucksana K."/>
            <person name="Paszkiewicz K.H."/>
            <person name="Moore K.A."/>
            <person name="Stentiford G.D."/>
            <person name="Williams B.A."/>
        </authorList>
    </citation>
    <scope>NUCLEOTIDE SEQUENCE [LARGE SCALE GENOMIC DNA]</scope>
    <source>
        <strain evidence="2 3">TH1</strain>
    </source>
</reference>
<keyword evidence="1" id="KW-0472">Membrane</keyword>
<evidence type="ECO:0000313" key="3">
    <source>
        <dbReference type="Proteomes" id="UP000192758"/>
    </source>
</evidence>
<feature type="transmembrane region" description="Helical" evidence="1">
    <location>
        <begin position="364"/>
        <end position="391"/>
    </location>
</feature>
<evidence type="ECO:0000256" key="1">
    <source>
        <dbReference type="SAM" id="Phobius"/>
    </source>
</evidence>
<dbReference type="VEuPathDB" id="MicrosporidiaDB:EHP00_2277"/>
<organism evidence="2 3">
    <name type="scientific">Ecytonucleospora hepatopenaei</name>
    <dbReference type="NCBI Taxonomy" id="646526"/>
    <lineage>
        <taxon>Eukaryota</taxon>
        <taxon>Fungi</taxon>
        <taxon>Fungi incertae sedis</taxon>
        <taxon>Microsporidia</taxon>
        <taxon>Enterocytozoonidae</taxon>
        <taxon>Ecytonucleospora</taxon>
    </lineage>
</organism>
<keyword evidence="3" id="KW-1185">Reference proteome</keyword>
<keyword evidence="1" id="KW-0812">Transmembrane</keyword>
<gene>
    <name evidence="2" type="ORF">EHP00_2277</name>
</gene>
<dbReference type="AlphaFoldDB" id="A0A1W0E3K6"/>
<evidence type="ECO:0000313" key="2">
    <source>
        <dbReference type="EMBL" id="OQS53816.1"/>
    </source>
</evidence>
<sequence>MNMCNFNIFCILNLIYTGNDIITSNIDFIANNINNDIKHDINGNNVQTINKNTVFTICNNELIYMLQVAYFKNTISDKNKIYNFIDSKPYEVRGLDGKEMFYLDKYLVLNKGAIIKVKDKKYKLLHSIIINLNNSNVDENNSSNPNMNDRVKNNSDKVKNNSDKIELVLVSDDTLLNNEKYDFLGNLLTKKMLALNNYKLIVSKNVFVECYNNDNKIERLYKPAQLIFSKDIPVKFNIKNKNNLYDTNDIDIDKDYLYLECCEKALEKTQQSYKEKHDLDVKEEDIKYRSLLFERGIFITLFKLNENDINEEYKYIATYAFLSNESEINANSYGEFKVEYYDENKNKMNDGVDYDGSCRDYSLLWMYVIGILASFSISSIFLIFFYISLIIKLKNRNK</sequence>
<keyword evidence="1" id="KW-1133">Transmembrane helix</keyword>
<proteinExistence type="predicted"/>
<comment type="caution">
    <text evidence="2">The sequence shown here is derived from an EMBL/GenBank/DDBJ whole genome shotgun (WGS) entry which is preliminary data.</text>
</comment>
<accession>A0A1W0E3K6</accession>
<protein>
    <submittedName>
        <fullName evidence="2">Uncharacterized protein</fullName>
    </submittedName>
</protein>
<name>A0A1W0E3K6_9MICR</name>